<reference evidence="2" key="1">
    <citation type="journal article" date="2019" name="Int. J. Syst. Evol. Microbiol.">
        <title>The Global Catalogue of Microorganisms (GCM) 10K type strain sequencing project: providing services to taxonomists for standard genome sequencing and annotation.</title>
        <authorList>
            <consortium name="The Broad Institute Genomics Platform"/>
            <consortium name="The Broad Institute Genome Sequencing Center for Infectious Disease"/>
            <person name="Wu L."/>
            <person name="Ma J."/>
        </authorList>
    </citation>
    <scope>NUCLEOTIDE SEQUENCE [LARGE SCALE GENOMIC DNA]</scope>
    <source>
        <strain evidence="2">CCUG 56331</strain>
    </source>
</reference>
<dbReference type="Gene3D" id="2.40.70.10">
    <property type="entry name" value="Acid Proteases"/>
    <property type="match status" value="1"/>
</dbReference>
<evidence type="ECO:0000313" key="2">
    <source>
        <dbReference type="Proteomes" id="UP001595978"/>
    </source>
</evidence>
<sequence>MQLIFEDGLLLTTIEIGYKGKRKVLNRVAIDSGASHIDAVYELGIGYESGDQLIRHYGIGGSEFSFSKRIDYVKIGGKTFRQVSLDFGILKAFNIQGLIGLDILKSGEFVLDMKHLKLLTNDEKALAQ</sequence>
<keyword evidence="1" id="KW-0378">Hydrolase</keyword>
<accession>A0ABW0RBY7</accession>
<name>A0ABW0RBY7_9BACL</name>
<protein>
    <submittedName>
        <fullName evidence="1">Retropepsin-like aspartic protease</fullName>
        <ecNumber evidence="1">3.4.23.-</ecNumber>
    </submittedName>
</protein>
<dbReference type="EC" id="3.4.23.-" evidence="1"/>
<dbReference type="RefSeq" id="WP_390309521.1">
    <property type="nucleotide sequence ID" value="NZ_JBHSNQ010000081.1"/>
</dbReference>
<dbReference type="GO" id="GO:0016787">
    <property type="term" value="F:hydrolase activity"/>
    <property type="evidence" value="ECO:0007669"/>
    <property type="project" value="UniProtKB-KW"/>
</dbReference>
<keyword evidence="2" id="KW-1185">Reference proteome</keyword>
<dbReference type="EMBL" id="JBHSNQ010000081">
    <property type="protein sequence ID" value="MFC5542056.1"/>
    <property type="molecule type" value="Genomic_DNA"/>
</dbReference>
<comment type="caution">
    <text evidence="1">The sequence shown here is derived from an EMBL/GenBank/DDBJ whole genome shotgun (WGS) entry which is preliminary data.</text>
</comment>
<gene>
    <name evidence="1" type="ORF">ACFPOH_09800</name>
</gene>
<evidence type="ECO:0000313" key="1">
    <source>
        <dbReference type="EMBL" id="MFC5542056.1"/>
    </source>
</evidence>
<dbReference type="InterPro" id="IPR021109">
    <property type="entry name" value="Peptidase_aspartic_dom_sf"/>
</dbReference>
<dbReference type="Proteomes" id="UP001595978">
    <property type="component" value="Unassembled WGS sequence"/>
</dbReference>
<organism evidence="1 2">
    <name type="scientific">Ureibacillus suwonensis</name>
    <dbReference type="NCBI Taxonomy" id="313007"/>
    <lineage>
        <taxon>Bacteria</taxon>
        <taxon>Bacillati</taxon>
        <taxon>Bacillota</taxon>
        <taxon>Bacilli</taxon>
        <taxon>Bacillales</taxon>
        <taxon>Caryophanaceae</taxon>
        <taxon>Ureibacillus</taxon>
    </lineage>
</organism>
<proteinExistence type="predicted"/>